<evidence type="ECO:0000313" key="1">
    <source>
        <dbReference type="EMBL" id="GBP54157.1"/>
    </source>
</evidence>
<name>A0A4C1WVL3_EUMVA</name>
<proteinExistence type="predicted"/>
<comment type="caution">
    <text evidence="1">The sequence shown here is derived from an EMBL/GenBank/DDBJ whole genome shotgun (WGS) entry which is preliminary data.</text>
</comment>
<dbReference type="Proteomes" id="UP000299102">
    <property type="component" value="Unassembled WGS sequence"/>
</dbReference>
<keyword evidence="2" id="KW-1185">Reference proteome</keyword>
<protein>
    <submittedName>
        <fullName evidence="1">Uncharacterized protein</fullName>
    </submittedName>
</protein>
<evidence type="ECO:0000313" key="2">
    <source>
        <dbReference type="Proteomes" id="UP000299102"/>
    </source>
</evidence>
<reference evidence="1 2" key="1">
    <citation type="journal article" date="2019" name="Commun. Biol.">
        <title>The bagworm genome reveals a unique fibroin gene that provides high tensile strength.</title>
        <authorList>
            <person name="Kono N."/>
            <person name="Nakamura H."/>
            <person name="Ohtoshi R."/>
            <person name="Tomita M."/>
            <person name="Numata K."/>
            <person name="Arakawa K."/>
        </authorList>
    </citation>
    <scope>NUCLEOTIDE SEQUENCE [LARGE SCALE GENOMIC DNA]</scope>
</reference>
<gene>
    <name evidence="1" type="ORF">EVAR_46523_1</name>
</gene>
<sequence>MLCASPARVVGDSHCARTARFQSHFRNEFLRLYYTMALLGRCVSKSLNVFKARSSSRLGVIEPELAHFSSPGRTSGTPSILRNS</sequence>
<organism evidence="1 2">
    <name type="scientific">Eumeta variegata</name>
    <name type="common">Bagworm moth</name>
    <name type="synonym">Eumeta japonica</name>
    <dbReference type="NCBI Taxonomy" id="151549"/>
    <lineage>
        <taxon>Eukaryota</taxon>
        <taxon>Metazoa</taxon>
        <taxon>Ecdysozoa</taxon>
        <taxon>Arthropoda</taxon>
        <taxon>Hexapoda</taxon>
        <taxon>Insecta</taxon>
        <taxon>Pterygota</taxon>
        <taxon>Neoptera</taxon>
        <taxon>Endopterygota</taxon>
        <taxon>Lepidoptera</taxon>
        <taxon>Glossata</taxon>
        <taxon>Ditrysia</taxon>
        <taxon>Tineoidea</taxon>
        <taxon>Psychidae</taxon>
        <taxon>Oiketicinae</taxon>
        <taxon>Eumeta</taxon>
    </lineage>
</organism>
<dbReference type="EMBL" id="BGZK01000640">
    <property type="protein sequence ID" value="GBP54157.1"/>
    <property type="molecule type" value="Genomic_DNA"/>
</dbReference>
<accession>A0A4C1WVL3</accession>
<dbReference type="AlphaFoldDB" id="A0A4C1WVL3"/>